<protein>
    <recommendedName>
        <fullName evidence="2">Tyr recombinase domain-containing protein</fullName>
    </recommendedName>
</protein>
<organism evidence="3 4">
    <name type="scientific">Massilia aquatica</name>
    <dbReference type="NCBI Taxonomy" id="2609000"/>
    <lineage>
        <taxon>Bacteria</taxon>
        <taxon>Pseudomonadati</taxon>
        <taxon>Pseudomonadota</taxon>
        <taxon>Betaproteobacteria</taxon>
        <taxon>Burkholderiales</taxon>
        <taxon>Oxalobacteraceae</taxon>
        <taxon>Telluria group</taxon>
        <taxon>Massilia</taxon>
    </lineage>
</organism>
<dbReference type="Gene3D" id="1.10.443.10">
    <property type="entry name" value="Intergrase catalytic core"/>
    <property type="match status" value="1"/>
</dbReference>
<dbReference type="Proteomes" id="UP000819052">
    <property type="component" value="Unassembled WGS sequence"/>
</dbReference>
<reference evidence="3 4" key="1">
    <citation type="submission" date="2019-09" db="EMBL/GenBank/DDBJ databases">
        <title>Taxonomy of Antarctic Massilia spp.: description of Massilia rubra sp. nov., Massilia aquatica sp. nov., Massilia mucilaginosa sp. nov., Massilia frigida sp. nov. isolated from streams, lakes and regoliths.</title>
        <authorList>
            <person name="Holochova P."/>
            <person name="Sedlacek I."/>
            <person name="Kralova S."/>
            <person name="Maslanova I."/>
            <person name="Busse H.-J."/>
            <person name="Stankova E."/>
            <person name="Vrbovska V."/>
            <person name="Kovarovic V."/>
            <person name="Bartak M."/>
            <person name="Svec P."/>
            <person name="Pantucek R."/>
        </authorList>
    </citation>
    <scope>NUCLEOTIDE SEQUENCE [LARGE SCALE GENOMIC DNA]</scope>
    <source>
        <strain evidence="3 4">CCM 8693</strain>
    </source>
</reference>
<proteinExistence type="predicted"/>
<dbReference type="InterPro" id="IPR013762">
    <property type="entry name" value="Integrase-like_cat_sf"/>
</dbReference>
<comment type="caution">
    <text evidence="3">The sequence shown here is derived from an EMBL/GenBank/DDBJ whole genome shotgun (WGS) entry which is preliminary data.</text>
</comment>
<gene>
    <name evidence="3" type="ORF">F1609_26275</name>
</gene>
<dbReference type="InterPro" id="IPR002104">
    <property type="entry name" value="Integrase_catalytic"/>
</dbReference>
<evidence type="ECO:0000313" key="3">
    <source>
        <dbReference type="EMBL" id="NHZ43645.1"/>
    </source>
</evidence>
<dbReference type="InterPro" id="IPR011010">
    <property type="entry name" value="DNA_brk_join_enz"/>
</dbReference>
<evidence type="ECO:0000259" key="2">
    <source>
        <dbReference type="PROSITE" id="PS51898"/>
    </source>
</evidence>
<name>A0ABX0MFE8_9BURK</name>
<evidence type="ECO:0000256" key="1">
    <source>
        <dbReference type="ARBA" id="ARBA00023172"/>
    </source>
</evidence>
<feature type="domain" description="Tyr recombinase" evidence="2">
    <location>
        <begin position="135"/>
        <end position="265"/>
    </location>
</feature>
<dbReference type="RefSeq" id="WP_167079612.1">
    <property type="nucleotide sequence ID" value="NZ_VVIW01000022.1"/>
</dbReference>
<keyword evidence="4" id="KW-1185">Reference proteome</keyword>
<dbReference type="EMBL" id="VVIW01000022">
    <property type="protein sequence ID" value="NHZ43645.1"/>
    <property type="molecule type" value="Genomic_DNA"/>
</dbReference>
<dbReference type="SUPFAM" id="SSF56349">
    <property type="entry name" value="DNA breaking-rejoining enzymes"/>
    <property type="match status" value="1"/>
</dbReference>
<sequence length="265" mass="30316">MLIVEPHRMLPRFWATVWAFSLVNQSASLNTRKLKLRHLAIFYAFCDEKYGLDSLDDAISRRDAGAVQCMLEAFYLHVTATEDRTTGDVQRWDVVRQFLQVHARHLATGSDEWSRLSSLLYSMGKMPRPRRGSFRFRRALPAATLRDLMEVANPASPKAAFRVESVRWRNWVIVNLLLLCGLRRGEAMLLQCYSLKSEVDHDTGEVVNWLDVTTCYDFDLRSTAPGIKTESSHRQVPVSQGLADLYLLYLSDHRVGGADHPYLLT</sequence>
<accession>A0ABX0MFE8</accession>
<evidence type="ECO:0000313" key="4">
    <source>
        <dbReference type="Proteomes" id="UP000819052"/>
    </source>
</evidence>
<keyword evidence="1" id="KW-0233">DNA recombination</keyword>
<dbReference type="PROSITE" id="PS51898">
    <property type="entry name" value="TYR_RECOMBINASE"/>
    <property type="match status" value="1"/>
</dbReference>